<comment type="caution">
    <text evidence="1">The sequence shown here is derived from an EMBL/GenBank/DDBJ whole genome shotgun (WGS) entry which is preliminary data.</text>
</comment>
<reference evidence="1 2" key="1">
    <citation type="submission" date="2019-03" db="EMBL/GenBank/DDBJ databases">
        <title>Draft genome sequence of Xylaria hypoxylon DSM 108379, a ubiquitous saprotrophic-parasitic fungi on hardwood.</title>
        <authorList>
            <person name="Buettner E."/>
            <person name="Leonhardt S."/>
            <person name="Gebauer A.M."/>
            <person name="Liers C."/>
            <person name="Hofrichter M."/>
            <person name="Kellner H."/>
        </authorList>
    </citation>
    <scope>NUCLEOTIDE SEQUENCE [LARGE SCALE GENOMIC DNA]</scope>
    <source>
        <strain evidence="1 2">DSM 108379</strain>
    </source>
</reference>
<dbReference type="OrthoDB" id="4778235at2759"/>
<gene>
    <name evidence="1" type="ORF">E0Z10_g6272</name>
</gene>
<dbReference type="EMBL" id="SKBN01000126">
    <property type="protein sequence ID" value="TGJ82504.1"/>
    <property type="molecule type" value="Genomic_DNA"/>
</dbReference>
<dbReference type="SUPFAM" id="SSF53067">
    <property type="entry name" value="Actin-like ATPase domain"/>
    <property type="match status" value="1"/>
</dbReference>
<keyword evidence="2" id="KW-1185">Reference proteome</keyword>
<protein>
    <recommendedName>
        <fullName evidence="3">Actin-like ATPase domain-containing protein</fullName>
    </recommendedName>
</protein>
<dbReference type="InterPro" id="IPR043129">
    <property type="entry name" value="ATPase_NBD"/>
</dbReference>
<organism evidence="1 2">
    <name type="scientific">Xylaria hypoxylon</name>
    <dbReference type="NCBI Taxonomy" id="37992"/>
    <lineage>
        <taxon>Eukaryota</taxon>
        <taxon>Fungi</taxon>
        <taxon>Dikarya</taxon>
        <taxon>Ascomycota</taxon>
        <taxon>Pezizomycotina</taxon>
        <taxon>Sordariomycetes</taxon>
        <taxon>Xylariomycetidae</taxon>
        <taxon>Xylariales</taxon>
        <taxon>Xylariaceae</taxon>
        <taxon>Xylaria</taxon>
    </lineage>
</organism>
<evidence type="ECO:0000313" key="2">
    <source>
        <dbReference type="Proteomes" id="UP000297716"/>
    </source>
</evidence>
<name>A0A4Z0YEN7_9PEZI</name>
<proteinExistence type="predicted"/>
<dbReference type="Proteomes" id="UP000297716">
    <property type="component" value="Unassembled WGS sequence"/>
</dbReference>
<evidence type="ECO:0000313" key="1">
    <source>
        <dbReference type="EMBL" id="TGJ82504.1"/>
    </source>
</evidence>
<sequence>MAALETATLGLDFGCFSSKMTLAYKRRPTGRPEIIRVPLAADITHPERLNAPASASSLFEFVASAALEEGRLIPGRLSLDKDESFPLKTIMVHRAISRERTIKGMPGGRRLLHKIATGQITADMEDDALCQHFELLREMATKSEIRKGVSIETVVLTYPNYLCNGEEEDDFDKYSSYYLGLIRPIWMRHKPFIHFEFVSEGQAAALYVCEPFSDDLPSIDPMAFWKPLIEGQIEHHGLNLVVADAGSSTLNIQVQSVYFDINYNVLSSQSNVDAVWSSGVQGGSHMSNSEIRDYVRDTLLAHITQGELAAIMTHFEEVKWRLNYTEPKSLHLMGTTPHITVHLQPHVIRKAFTKAFKKGLQTLVKELNNIRRLKRNFGVVLCGGSYCNPGLKQEVAKLMKKIEICAEAEGVIMRSFFIADKDTMWSTAVSTGAAIAAMNIPSLTRVLTGSAIAIQKATRFPAPEMWRGDPFASVLFRQVGHIAES</sequence>
<accession>A0A4Z0YEN7</accession>
<dbReference type="AlphaFoldDB" id="A0A4Z0YEN7"/>
<evidence type="ECO:0008006" key="3">
    <source>
        <dbReference type="Google" id="ProtNLM"/>
    </source>
</evidence>